<evidence type="ECO:0000313" key="2">
    <source>
        <dbReference type="Proteomes" id="UP000703590"/>
    </source>
</evidence>
<accession>A0ABS2WUV4</accession>
<proteinExistence type="predicted"/>
<dbReference type="RefSeq" id="WP_205459983.1">
    <property type="nucleotide sequence ID" value="NZ_JAFHKK010000037.1"/>
</dbReference>
<dbReference type="EMBL" id="JAFHKK010000037">
    <property type="protein sequence ID" value="MBN2965422.1"/>
    <property type="molecule type" value="Genomic_DNA"/>
</dbReference>
<name>A0ABS2WUV4_9BACT</name>
<comment type="caution">
    <text evidence="1">The sequence shown here is derived from an EMBL/GenBank/DDBJ whole genome shotgun (WGS) entry which is preliminary data.</text>
</comment>
<sequence>MLQIAIDNKPVEHYFKTPESIKSFLESAVSLDLLTILQEIKSDKLHQKSLSDIKDNKLTFFDDSQSLLKELNA</sequence>
<reference evidence="1 2" key="2">
    <citation type="submission" date="2021-02" db="EMBL/GenBank/DDBJ databases">
        <title>Sulfurospirillum tamanensis sp. nov.</title>
        <authorList>
            <person name="Frolova A."/>
            <person name="Merkel A."/>
            <person name="Slobodkin A."/>
        </authorList>
    </citation>
    <scope>NUCLEOTIDE SEQUENCE [LARGE SCALE GENOMIC DNA]</scope>
    <source>
        <strain evidence="1 2">T05b</strain>
    </source>
</reference>
<organism evidence="1 2">
    <name type="scientific">Sulfurospirillum tamanense</name>
    <dbReference type="NCBI Taxonomy" id="2813362"/>
    <lineage>
        <taxon>Bacteria</taxon>
        <taxon>Pseudomonadati</taxon>
        <taxon>Campylobacterota</taxon>
        <taxon>Epsilonproteobacteria</taxon>
        <taxon>Campylobacterales</taxon>
        <taxon>Sulfurospirillaceae</taxon>
        <taxon>Sulfurospirillum</taxon>
    </lineage>
</organism>
<protein>
    <submittedName>
        <fullName evidence="1">Uncharacterized protein</fullName>
    </submittedName>
</protein>
<gene>
    <name evidence="1" type="ORF">JWV37_11570</name>
</gene>
<reference evidence="1 2" key="3">
    <citation type="submission" date="2021-02" db="EMBL/GenBank/DDBJ databases">
        <authorList>
            <person name="Merkel A.Y."/>
        </authorList>
    </citation>
    <scope>NUCLEOTIDE SEQUENCE [LARGE SCALE GENOMIC DNA]</scope>
    <source>
        <strain evidence="1 2">T05b</strain>
    </source>
</reference>
<keyword evidence="2" id="KW-1185">Reference proteome</keyword>
<dbReference type="Proteomes" id="UP000703590">
    <property type="component" value="Unassembled WGS sequence"/>
</dbReference>
<reference evidence="2" key="1">
    <citation type="submission" date="2021-02" db="EMBL/GenBank/DDBJ databases">
        <title>Sulfurospirillum tamanensis sp. nov.</title>
        <authorList>
            <person name="Merkel A.Y."/>
        </authorList>
    </citation>
    <scope>NUCLEOTIDE SEQUENCE [LARGE SCALE GENOMIC DNA]</scope>
    <source>
        <strain evidence="2">T05b</strain>
    </source>
</reference>
<evidence type="ECO:0000313" key="1">
    <source>
        <dbReference type="EMBL" id="MBN2965422.1"/>
    </source>
</evidence>